<comment type="pathway">
    <text evidence="1 5">Cell wall biogenesis; peptidoglycan biosynthesis.</text>
</comment>
<dbReference type="InterPro" id="IPR013221">
    <property type="entry name" value="Mur_ligase_cen"/>
</dbReference>
<keyword evidence="5" id="KW-0862">Zinc</keyword>
<dbReference type="EC" id="6.3.5.13" evidence="5"/>
<feature type="binding site" evidence="5">
    <location>
        <position position="209"/>
    </location>
    <ligand>
        <name>Zn(2+)</name>
        <dbReference type="ChEBI" id="CHEBI:29105"/>
    </ligand>
</feature>
<dbReference type="GO" id="GO:0008360">
    <property type="term" value="P:regulation of cell shape"/>
    <property type="evidence" value="ECO:0007669"/>
    <property type="project" value="UniProtKB-KW"/>
</dbReference>
<name>A0A9D0Z6M8_9FIRM</name>
<keyword evidence="3 5" id="KW-0547">Nucleotide-binding</keyword>
<reference evidence="8" key="1">
    <citation type="submission" date="2020-10" db="EMBL/GenBank/DDBJ databases">
        <authorList>
            <person name="Gilroy R."/>
        </authorList>
    </citation>
    <scope>NUCLEOTIDE SEQUENCE</scope>
    <source>
        <strain evidence="8">ChiSjej2B20-13462</strain>
    </source>
</reference>
<dbReference type="InterPro" id="IPR018109">
    <property type="entry name" value="Folylpolyglutamate_synth_CS"/>
</dbReference>
<evidence type="ECO:0000256" key="4">
    <source>
        <dbReference type="ARBA" id="ARBA00022840"/>
    </source>
</evidence>
<accession>A0A9D0Z6M8</accession>
<evidence type="ECO:0000256" key="1">
    <source>
        <dbReference type="ARBA" id="ARBA00004752"/>
    </source>
</evidence>
<dbReference type="InterPro" id="IPR043703">
    <property type="entry name" value="Lipid_II_synth_MurT"/>
</dbReference>
<proteinExistence type="inferred from homology"/>
<dbReference type="AlphaFoldDB" id="A0A9D0Z6M8"/>
<dbReference type="Proteomes" id="UP000886874">
    <property type="component" value="Unassembled WGS sequence"/>
</dbReference>
<protein>
    <recommendedName>
        <fullName evidence="5">Lipid II isoglutaminyl synthase (glutamine-hydrolyzing) subunit MurT</fullName>
        <ecNumber evidence="5">6.3.5.13</ecNumber>
    </recommendedName>
</protein>
<feature type="binding site" evidence="5">
    <location>
        <position position="231"/>
    </location>
    <ligand>
        <name>Zn(2+)</name>
        <dbReference type="ChEBI" id="CHEBI:29105"/>
    </ligand>
</feature>
<comment type="catalytic activity">
    <reaction evidence="5">
        <text>beta-D-GlcNAc-(1-&gt;4)-Mur2Ac(oyl-L-Ala-gamma-D-Glu-L-Lys-D-Ala-D-Ala)-di-trans,octa-cis-undecaprenyl diphosphate + ATP = beta-D-GlcNAc-(1-&gt;4)-Mur2Ac(oyl-L-Ala-gamma-D-O-P-Glu-L-Lys-D-Ala-D-Ala)-di-trans,octa-cis-undecaprenyl diphosphate + ADP</text>
        <dbReference type="Rhea" id="RHEA:59488"/>
        <dbReference type="ChEBI" id="CHEBI:30616"/>
        <dbReference type="ChEBI" id="CHEBI:60033"/>
        <dbReference type="ChEBI" id="CHEBI:143132"/>
        <dbReference type="ChEBI" id="CHEBI:456216"/>
    </reaction>
</comment>
<dbReference type="GO" id="GO:0009252">
    <property type="term" value="P:peptidoglycan biosynthetic process"/>
    <property type="evidence" value="ECO:0007669"/>
    <property type="project" value="UniProtKB-UniRule"/>
</dbReference>
<dbReference type="InterPro" id="IPR036565">
    <property type="entry name" value="Mur-like_cat_sf"/>
</dbReference>
<dbReference type="GO" id="GO:0008270">
    <property type="term" value="F:zinc ion binding"/>
    <property type="evidence" value="ECO:0007669"/>
    <property type="project" value="UniProtKB-UniRule"/>
</dbReference>
<keyword evidence="4 5" id="KW-0067">ATP-binding</keyword>
<dbReference type="GO" id="GO:0071555">
    <property type="term" value="P:cell wall organization"/>
    <property type="evidence" value="ECO:0007669"/>
    <property type="project" value="UniProtKB-KW"/>
</dbReference>
<keyword evidence="2 5" id="KW-0436">Ligase</keyword>
<dbReference type="InterPro" id="IPR013564">
    <property type="entry name" value="MurT_C"/>
</dbReference>
<comment type="function">
    <text evidence="5">The lipid II isoglutaminyl synthase complex catalyzes the formation of alpha-D-isoglutamine in the cell wall lipid II stem peptide. The MurT subunit catalyzes the ATP-dependent amidation of D-glutamate residue of lipid II, converting it to an isoglutamine residue.</text>
</comment>
<comment type="similarity">
    <text evidence="5">Belongs to the MurCDEF family. MurT subfamily.</text>
</comment>
<evidence type="ECO:0000313" key="8">
    <source>
        <dbReference type="EMBL" id="HIQ69571.1"/>
    </source>
</evidence>
<dbReference type="EMBL" id="DVFN01000066">
    <property type="protein sequence ID" value="HIQ69571.1"/>
    <property type="molecule type" value="Genomic_DNA"/>
</dbReference>
<keyword evidence="5" id="KW-0573">Peptidoglycan synthesis</keyword>
<feature type="binding site" evidence="5">
    <location>
        <position position="212"/>
    </location>
    <ligand>
        <name>Zn(2+)</name>
        <dbReference type="ChEBI" id="CHEBI:29105"/>
    </ligand>
</feature>
<evidence type="ECO:0000256" key="3">
    <source>
        <dbReference type="ARBA" id="ARBA00022741"/>
    </source>
</evidence>
<feature type="active site" evidence="5">
    <location>
        <position position="363"/>
    </location>
</feature>
<dbReference type="GO" id="GO:0004326">
    <property type="term" value="F:tetrahydrofolylpolyglutamate synthase activity"/>
    <property type="evidence" value="ECO:0007669"/>
    <property type="project" value="InterPro"/>
</dbReference>
<feature type="binding site" evidence="5">
    <location>
        <position position="234"/>
    </location>
    <ligand>
        <name>Zn(2+)</name>
        <dbReference type="ChEBI" id="CHEBI:29105"/>
    </ligand>
</feature>
<evidence type="ECO:0000259" key="7">
    <source>
        <dbReference type="Pfam" id="PF08353"/>
    </source>
</evidence>
<dbReference type="PANTHER" id="PTHR23135:SF7">
    <property type="entry name" value="LIPID II ISOGLUTAMINYL SYNTHASE (GLUTAMINE-HYDROLYZING) SUBUNIT MURT"/>
    <property type="match status" value="1"/>
</dbReference>
<feature type="domain" description="Lipid II isoglutaminyl synthase (glutamine-hydrolyzing) subunit MurT C-terminal" evidence="7">
    <location>
        <begin position="327"/>
        <end position="437"/>
    </location>
</feature>
<organism evidence="8 9">
    <name type="scientific">Candidatus Avoscillospira stercorigallinarum</name>
    <dbReference type="NCBI Taxonomy" id="2840708"/>
    <lineage>
        <taxon>Bacteria</taxon>
        <taxon>Bacillati</taxon>
        <taxon>Bacillota</taxon>
        <taxon>Clostridia</taxon>
        <taxon>Eubacteriales</taxon>
        <taxon>Oscillospiraceae</taxon>
        <taxon>Oscillospiraceae incertae sedis</taxon>
        <taxon>Candidatus Avoscillospira</taxon>
    </lineage>
</organism>
<comment type="caution">
    <text evidence="8">The sequence shown here is derived from an EMBL/GenBank/DDBJ whole genome shotgun (WGS) entry which is preliminary data.</text>
</comment>
<evidence type="ECO:0000259" key="6">
    <source>
        <dbReference type="Pfam" id="PF08245"/>
    </source>
</evidence>
<comment type="catalytic activity">
    <reaction evidence="5">
        <text>beta-D-GlcNAc-(1-&gt;4)-Mur2Ac(oyl-L-Ala-gamma-D-O-P-Glu-L-Lys-D-Ala-D-Ala)-di-trans,octa-cis-undecaprenyl diphosphate + NH4(+) = beta-D-GlcNAc-(1-&gt;4)-Mur2Ac(oyl-L-Ala-D-isoglutaminyl-L-Lys-D-Ala-D-Ala)-di-trans,octa-cis-undecaprenyl diphosphate + phosphate + H(+)</text>
        <dbReference type="Rhea" id="RHEA:57932"/>
        <dbReference type="ChEBI" id="CHEBI:15378"/>
        <dbReference type="ChEBI" id="CHEBI:28938"/>
        <dbReference type="ChEBI" id="CHEBI:43474"/>
        <dbReference type="ChEBI" id="CHEBI:62233"/>
        <dbReference type="ChEBI" id="CHEBI:143132"/>
    </reaction>
</comment>
<keyword evidence="5" id="KW-0133">Cell shape</keyword>
<dbReference type="HAMAP" id="MF_02214">
    <property type="entry name" value="Lipid_II_synth_MurT"/>
    <property type="match status" value="1"/>
</dbReference>
<evidence type="ECO:0000256" key="2">
    <source>
        <dbReference type="ARBA" id="ARBA00022598"/>
    </source>
</evidence>
<dbReference type="Pfam" id="PF08353">
    <property type="entry name" value="MurT_C"/>
    <property type="match status" value="1"/>
</dbReference>
<keyword evidence="5" id="KW-0479">Metal-binding</keyword>
<dbReference type="GO" id="GO:0140282">
    <property type="term" value="F:carbon-nitrogen ligase activity on lipid II"/>
    <property type="evidence" value="ECO:0007669"/>
    <property type="project" value="UniProtKB-UniRule"/>
</dbReference>
<reference evidence="8" key="2">
    <citation type="journal article" date="2021" name="PeerJ">
        <title>Extensive microbial diversity within the chicken gut microbiome revealed by metagenomics and culture.</title>
        <authorList>
            <person name="Gilroy R."/>
            <person name="Ravi A."/>
            <person name="Getino M."/>
            <person name="Pursley I."/>
            <person name="Horton D.L."/>
            <person name="Alikhan N.F."/>
            <person name="Baker D."/>
            <person name="Gharbi K."/>
            <person name="Hall N."/>
            <person name="Watson M."/>
            <person name="Adriaenssens E.M."/>
            <person name="Foster-Nyarko E."/>
            <person name="Jarju S."/>
            <person name="Secka A."/>
            <person name="Antonio M."/>
            <person name="Oren A."/>
            <person name="Chaudhuri R.R."/>
            <person name="La Ragione R."/>
            <person name="Hildebrand F."/>
            <person name="Pallen M.J."/>
        </authorList>
    </citation>
    <scope>NUCLEOTIDE SEQUENCE</scope>
    <source>
        <strain evidence="8">ChiSjej2B20-13462</strain>
    </source>
</reference>
<comment type="subunit">
    <text evidence="5">Forms a heterodimer with GatD.</text>
</comment>
<dbReference type="Gene3D" id="3.40.1190.10">
    <property type="entry name" value="Mur-like, catalytic domain"/>
    <property type="match status" value="1"/>
</dbReference>
<evidence type="ECO:0000256" key="5">
    <source>
        <dbReference type="HAMAP-Rule" id="MF_02214"/>
    </source>
</evidence>
<dbReference type="Pfam" id="PF08245">
    <property type="entry name" value="Mur_ligase_M"/>
    <property type="match status" value="1"/>
</dbReference>
<gene>
    <name evidence="5" type="primary">murT</name>
    <name evidence="8" type="ORF">IAA67_04475</name>
</gene>
<evidence type="ECO:0000313" key="9">
    <source>
        <dbReference type="Proteomes" id="UP000886874"/>
    </source>
</evidence>
<dbReference type="PROSITE" id="PS01011">
    <property type="entry name" value="FOLYLPOLYGLU_SYNT_1"/>
    <property type="match status" value="1"/>
</dbReference>
<dbReference type="GO" id="GO:0005524">
    <property type="term" value="F:ATP binding"/>
    <property type="evidence" value="ECO:0007669"/>
    <property type="project" value="UniProtKB-UniRule"/>
</dbReference>
<dbReference type="PANTHER" id="PTHR23135">
    <property type="entry name" value="MUR LIGASE FAMILY MEMBER"/>
    <property type="match status" value="1"/>
</dbReference>
<comment type="catalytic activity">
    <reaction evidence="5">
        <text>beta-D-GlcNAc-(1-&gt;4)-Mur2Ac(oyl-L-Ala-gamma-D-Glu-L-Lys-D-Ala-D-Ala)-di-trans,octa-cis-undecaprenyl diphosphate + L-glutamine + ATP + H2O = beta-D-GlcNAc-(1-&gt;4)-Mur2Ac(oyl-L-Ala-D-isoglutaminyl-L-Lys-D-Ala-D-Ala)-di-trans,octa-cis-undecaprenyl diphosphate + L-glutamate + ADP + phosphate + H(+)</text>
        <dbReference type="Rhea" id="RHEA:57928"/>
        <dbReference type="ChEBI" id="CHEBI:15377"/>
        <dbReference type="ChEBI" id="CHEBI:15378"/>
        <dbReference type="ChEBI" id="CHEBI:29985"/>
        <dbReference type="ChEBI" id="CHEBI:30616"/>
        <dbReference type="ChEBI" id="CHEBI:43474"/>
        <dbReference type="ChEBI" id="CHEBI:58359"/>
        <dbReference type="ChEBI" id="CHEBI:60033"/>
        <dbReference type="ChEBI" id="CHEBI:62233"/>
        <dbReference type="ChEBI" id="CHEBI:456216"/>
        <dbReference type="EC" id="6.3.5.13"/>
    </reaction>
</comment>
<keyword evidence="5" id="KW-0961">Cell wall biogenesis/degradation</keyword>
<sequence>MMIRVMLSILACKLCRRALRLLGRGGTDFPGRVALKLCPNVLGVLAKNVTTVLVTGTNGKTTTSRMIEQVLADAGISYFANKSGANLLSGVTAEFAAHSTLTGKCKYDYALIEADEAAFKAISRFVDARVVAVTNVFRDQLDRYGEVSHTLDNIRIGISHSKHAVLCLNADDSLSGSLGEGVDNQVLYYGVDTPIYKTRVAELSDAPYCLHCKHAYVYDYVTYGHLGGYRCPNCGYRRPTPQVSVAKVLVSDAQCSKVEFALDGKTVPATINLPGGYNIYNAATAMAVAQALELDPKQAAQSLGAFSCGFGRMERFDIRGASLRMILIKNPAGCNQVLNFLTDTAEPFVFVACLNDRAQDGKDVSWIWDVDFERLVAMEQLTKIVVSGVRADDMAMRFKYAGMPTDKIEVIRDYSQLVKSLIQEDKPVYIMPTYTAMLGLRGVISKEYGFKAFWE</sequence>
<feature type="domain" description="Mur ligase central" evidence="6">
    <location>
        <begin position="54"/>
        <end position="198"/>
    </location>
</feature>
<dbReference type="SUPFAM" id="SSF53623">
    <property type="entry name" value="MurD-like peptide ligases, catalytic domain"/>
    <property type="match status" value="1"/>
</dbReference>